<dbReference type="InterPro" id="IPR037185">
    <property type="entry name" value="EmrE-like"/>
</dbReference>
<evidence type="ECO:0000313" key="8">
    <source>
        <dbReference type="EMBL" id="KAI1864626.1"/>
    </source>
</evidence>
<comment type="caution">
    <text evidence="8">The sequence shown here is derived from an EMBL/GenBank/DDBJ whole genome shotgun (WGS) entry which is preliminary data.</text>
</comment>
<dbReference type="Proteomes" id="UP000829685">
    <property type="component" value="Unassembled WGS sequence"/>
</dbReference>
<name>A0A9P9WI42_9PEZI</name>
<feature type="compositionally biased region" description="Polar residues" evidence="5">
    <location>
        <begin position="7"/>
        <end position="20"/>
    </location>
</feature>
<evidence type="ECO:0000259" key="7">
    <source>
        <dbReference type="Pfam" id="PF00892"/>
    </source>
</evidence>
<evidence type="ECO:0000256" key="6">
    <source>
        <dbReference type="SAM" id="Phobius"/>
    </source>
</evidence>
<dbReference type="GO" id="GO:0016020">
    <property type="term" value="C:membrane"/>
    <property type="evidence" value="ECO:0007669"/>
    <property type="project" value="UniProtKB-SubCell"/>
</dbReference>
<dbReference type="Pfam" id="PF00892">
    <property type="entry name" value="EamA"/>
    <property type="match status" value="1"/>
</dbReference>
<dbReference type="InterPro" id="IPR000620">
    <property type="entry name" value="EamA_dom"/>
</dbReference>
<accession>A0A9P9WI42</accession>
<proteinExistence type="predicted"/>
<keyword evidence="9" id="KW-1185">Reference proteome</keyword>
<evidence type="ECO:0000256" key="1">
    <source>
        <dbReference type="ARBA" id="ARBA00004141"/>
    </source>
</evidence>
<comment type="subcellular location">
    <subcellularLocation>
        <location evidence="1">Membrane</location>
        <topology evidence="1">Multi-pass membrane protein</topology>
    </subcellularLocation>
</comment>
<evidence type="ECO:0000256" key="3">
    <source>
        <dbReference type="ARBA" id="ARBA00022989"/>
    </source>
</evidence>
<keyword evidence="4 6" id="KW-0472">Membrane</keyword>
<feature type="transmembrane region" description="Helical" evidence="6">
    <location>
        <begin position="73"/>
        <end position="91"/>
    </location>
</feature>
<gene>
    <name evidence="8" type="ORF">JX265_008350</name>
</gene>
<feature type="transmembrane region" description="Helical" evidence="6">
    <location>
        <begin position="103"/>
        <end position="122"/>
    </location>
</feature>
<keyword evidence="2 6" id="KW-0812">Transmembrane</keyword>
<feature type="transmembrane region" description="Helical" evidence="6">
    <location>
        <begin position="283"/>
        <end position="302"/>
    </location>
</feature>
<dbReference type="EMBL" id="JAFIMR010000023">
    <property type="protein sequence ID" value="KAI1864626.1"/>
    <property type="molecule type" value="Genomic_DNA"/>
</dbReference>
<evidence type="ECO:0000256" key="4">
    <source>
        <dbReference type="ARBA" id="ARBA00023136"/>
    </source>
</evidence>
<feature type="transmembrane region" description="Helical" evidence="6">
    <location>
        <begin position="251"/>
        <end position="271"/>
    </location>
</feature>
<evidence type="ECO:0000313" key="9">
    <source>
        <dbReference type="Proteomes" id="UP000829685"/>
    </source>
</evidence>
<keyword evidence="3 6" id="KW-1133">Transmembrane helix</keyword>
<feature type="transmembrane region" description="Helical" evidence="6">
    <location>
        <begin position="169"/>
        <end position="188"/>
    </location>
</feature>
<feature type="region of interest" description="Disordered" evidence="5">
    <location>
        <begin position="1"/>
        <end position="37"/>
    </location>
</feature>
<dbReference type="SUPFAM" id="SSF103481">
    <property type="entry name" value="Multidrug resistance efflux transporter EmrE"/>
    <property type="match status" value="2"/>
</dbReference>
<feature type="domain" description="EamA" evidence="7">
    <location>
        <begin position="72"/>
        <end position="212"/>
    </location>
</feature>
<reference evidence="8" key="1">
    <citation type="submission" date="2021-03" db="EMBL/GenBank/DDBJ databases">
        <title>Revisited historic fungal species revealed as producer of novel bioactive compounds through whole genome sequencing and comparative genomics.</title>
        <authorList>
            <person name="Vignolle G.A."/>
            <person name="Hochenegger N."/>
            <person name="Mach R.L."/>
            <person name="Mach-Aigner A.R."/>
            <person name="Javad Rahimi M."/>
            <person name="Salim K.A."/>
            <person name="Chan C.M."/>
            <person name="Lim L.B.L."/>
            <person name="Cai F."/>
            <person name="Druzhinina I.S."/>
            <person name="U'Ren J.M."/>
            <person name="Derntl C."/>
        </authorList>
    </citation>
    <scope>NUCLEOTIDE SEQUENCE</scope>
    <source>
        <strain evidence="8">TUCIM 5799</strain>
    </source>
</reference>
<feature type="transmembrane region" description="Helical" evidence="6">
    <location>
        <begin position="314"/>
        <end position="334"/>
    </location>
</feature>
<dbReference type="AlphaFoldDB" id="A0A9P9WI42"/>
<dbReference type="PANTHER" id="PTHR22911">
    <property type="entry name" value="ACYL-MALONYL CONDENSING ENZYME-RELATED"/>
    <property type="match status" value="1"/>
</dbReference>
<dbReference type="PANTHER" id="PTHR22911:SF6">
    <property type="entry name" value="SOLUTE CARRIER FAMILY 35 MEMBER G1"/>
    <property type="match status" value="1"/>
</dbReference>
<organism evidence="8 9">
    <name type="scientific">Neoarthrinium moseri</name>
    <dbReference type="NCBI Taxonomy" id="1658444"/>
    <lineage>
        <taxon>Eukaryota</taxon>
        <taxon>Fungi</taxon>
        <taxon>Dikarya</taxon>
        <taxon>Ascomycota</taxon>
        <taxon>Pezizomycotina</taxon>
        <taxon>Sordariomycetes</taxon>
        <taxon>Xylariomycetidae</taxon>
        <taxon>Amphisphaeriales</taxon>
        <taxon>Apiosporaceae</taxon>
        <taxon>Neoarthrinium</taxon>
    </lineage>
</organism>
<protein>
    <recommendedName>
        <fullName evidence="7">EamA domain-containing protein</fullName>
    </recommendedName>
</protein>
<feature type="transmembrane region" description="Helical" evidence="6">
    <location>
        <begin position="399"/>
        <end position="417"/>
    </location>
</feature>
<sequence>MAPHAITNLTELEYSTTPAQSDDKERQPLSPVEEEDSMSEYGDLPISSMELNYLDHPATWRLWLQETWAQNKGVLLVFLSMFFAASMDLAVRMLETDRMHPIHAMPILFLRHVMTAVCIVAYGYLMRSVPDHPFGTHQLRGILIIRGTAGFIAVSGIYFSLLYLPLAEATVLTFLAPIVTCYAINNIFRDEAFSLMQQLACVISFLGVVLVAMNSSDEDIWRHRADAQYDRAGVLKVHKVETRPILNHARMLGIIAALLGVVGQAGGMVTIRMIGPRVHPLISMNYSSLASIVFCGLGLLLLPGVPFTLPATPLQWILLFVVTGCGFLFQLLLTEGLSYGAGLKGTGGTGYSYPPAPDENKPNGPPKKVGVNRAVGMMYTQLLFALVYDWSVFYHAPSLYSWAGIVLIVTGAIWVIICSS</sequence>
<feature type="transmembrane region" description="Helical" evidence="6">
    <location>
        <begin position="143"/>
        <end position="163"/>
    </location>
</feature>
<evidence type="ECO:0000256" key="2">
    <source>
        <dbReference type="ARBA" id="ARBA00022692"/>
    </source>
</evidence>
<evidence type="ECO:0000256" key="5">
    <source>
        <dbReference type="SAM" id="MobiDB-lite"/>
    </source>
</evidence>